<dbReference type="SUPFAM" id="SSF48179">
    <property type="entry name" value="6-phosphogluconate dehydrogenase C-terminal domain-like"/>
    <property type="match status" value="1"/>
</dbReference>
<comment type="caution">
    <text evidence="6">The sequence shown here is derived from an EMBL/GenBank/DDBJ whole genome shotgun (WGS) entry which is preliminary data.</text>
</comment>
<evidence type="ECO:0000256" key="2">
    <source>
        <dbReference type="ARBA" id="ARBA00023002"/>
    </source>
</evidence>
<dbReference type="PANTHER" id="PTHR43580">
    <property type="entry name" value="OXIDOREDUCTASE GLYR1-RELATED"/>
    <property type="match status" value="1"/>
</dbReference>
<dbReference type="PANTHER" id="PTHR43580:SF2">
    <property type="entry name" value="CYTOKINE-LIKE NUCLEAR FACTOR N-PAC"/>
    <property type="match status" value="1"/>
</dbReference>
<evidence type="ECO:0000313" key="7">
    <source>
        <dbReference type="Proteomes" id="UP000696294"/>
    </source>
</evidence>
<dbReference type="Pfam" id="PF14833">
    <property type="entry name" value="NAD_binding_11"/>
    <property type="match status" value="1"/>
</dbReference>
<reference evidence="6 7" key="1">
    <citation type="submission" date="2020-03" db="EMBL/GenBank/DDBJ databases">
        <title>WGS of actinomycetes isolated from Thailand.</title>
        <authorList>
            <person name="Thawai C."/>
        </authorList>
    </citation>
    <scope>NUCLEOTIDE SEQUENCE [LARGE SCALE GENOMIC DNA]</scope>
    <source>
        <strain evidence="6 7">FMUSA5-5</strain>
    </source>
</reference>
<comment type="similarity">
    <text evidence="1">Belongs to the HIBADH-related family.</text>
</comment>
<dbReference type="InterPro" id="IPR051265">
    <property type="entry name" value="HIBADH-related_NP60_sf"/>
</dbReference>
<dbReference type="Gene3D" id="1.10.1040.10">
    <property type="entry name" value="N-(1-d-carboxylethyl)-l-norvaline Dehydrogenase, domain 2"/>
    <property type="match status" value="1"/>
</dbReference>
<dbReference type="InterPro" id="IPR013328">
    <property type="entry name" value="6PGD_dom2"/>
</dbReference>
<keyword evidence="3" id="KW-0520">NAD</keyword>
<dbReference type="EMBL" id="JAATEP010000040">
    <property type="protein sequence ID" value="NJP95646.1"/>
    <property type="molecule type" value="Genomic_DNA"/>
</dbReference>
<dbReference type="PROSITE" id="PS51257">
    <property type="entry name" value="PROKAR_LIPOPROTEIN"/>
    <property type="match status" value="1"/>
</dbReference>
<evidence type="ECO:0000259" key="4">
    <source>
        <dbReference type="Pfam" id="PF03446"/>
    </source>
</evidence>
<accession>A0ABX1BK18</accession>
<dbReference type="Pfam" id="PF03446">
    <property type="entry name" value="NAD_binding_2"/>
    <property type="match status" value="1"/>
</dbReference>
<evidence type="ECO:0000256" key="3">
    <source>
        <dbReference type="ARBA" id="ARBA00023027"/>
    </source>
</evidence>
<keyword evidence="2" id="KW-0560">Oxidoreductase</keyword>
<evidence type="ECO:0000256" key="1">
    <source>
        <dbReference type="ARBA" id="ARBA00009080"/>
    </source>
</evidence>
<dbReference type="SUPFAM" id="SSF51735">
    <property type="entry name" value="NAD(P)-binding Rossmann-fold domains"/>
    <property type="match status" value="1"/>
</dbReference>
<sequence length="300" mass="30480">MEPKSIAVLGLGGMGTGMACALLDAGAAVTVHNRTPEKAVPVGKAGATVADSAAQAVAGAEVVVLSLADEAAVEQVLFGELDGRLRPGTIVVDTSTVTPTFAVHAAKRLAEAGVRRVEACVLGNPAMAATGALRVFAAGEEAAVEEVREVLDAIGQEVRHLGPTGNASALKLAFNLMLGVQILGLAEAVRFVEAMGIDREVLLDVFDGSGWRSPVLSFRAQFMRGRTYRPAAFRAALMHKDLALASQEGLAHGADLPVTLRALDAYAAVLAAGRGDDDAAVVAEPRTGGSATGTGPAGGP</sequence>
<evidence type="ECO:0000313" key="6">
    <source>
        <dbReference type="EMBL" id="NJP95646.1"/>
    </source>
</evidence>
<gene>
    <name evidence="6" type="ORF">HCN51_40520</name>
</gene>
<protein>
    <submittedName>
        <fullName evidence="6">NAD(P)-dependent oxidoreductase</fullName>
    </submittedName>
</protein>
<feature type="domain" description="3-hydroxyisobutyrate dehydrogenase-like NAD-binding" evidence="5">
    <location>
        <begin position="165"/>
        <end position="281"/>
    </location>
</feature>
<dbReference type="Gene3D" id="3.40.50.720">
    <property type="entry name" value="NAD(P)-binding Rossmann-like Domain"/>
    <property type="match status" value="1"/>
</dbReference>
<dbReference type="PIRSF" id="PIRSF000103">
    <property type="entry name" value="HIBADH"/>
    <property type="match status" value="1"/>
</dbReference>
<dbReference type="InterPro" id="IPR008927">
    <property type="entry name" value="6-PGluconate_DH-like_C_sf"/>
</dbReference>
<name>A0ABX1BK18_9ACTN</name>
<dbReference type="InterPro" id="IPR036291">
    <property type="entry name" value="NAD(P)-bd_dom_sf"/>
</dbReference>
<proteinExistence type="inferred from homology"/>
<organism evidence="6 7">
    <name type="scientific">Nonomuraea composti</name>
    <dbReference type="NCBI Taxonomy" id="2720023"/>
    <lineage>
        <taxon>Bacteria</taxon>
        <taxon>Bacillati</taxon>
        <taxon>Actinomycetota</taxon>
        <taxon>Actinomycetes</taxon>
        <taxon>Streptosporangiales</taxon>
        <taxon>Streptosporangiaceae</taxon>
        <taxon>Nonomuraea</taxon>
    </lineage>
</organism>
<dbReference type="InterPro" id="IPR029154">
    <property type="entry name" value="HIBADH-like_NADP-bd"/>
</dbReference>
<evidence type="ECO:0000259" key="5">
    <source>
        <dbReference type="Pfam" id="PF14833"/>
    </source>
</evidence>
<dbReference type="InterPro" id="IPR015815">
    <property type="entry name" value="HIBADH-related"/>
</dbReference>
<dbReference type="Proteomes" id="UP000696294">
    <property type="component" value="Unassembled WGS sequence"/>
</dbReference>
<dbReference type="InterPro" id="IPR006115">
    <property type="entry name" value="6PGDH_NADP-bd"/>
</dbReference>
<keyword evidence="7" id="KW-1185">Reference proteome</keyword>
<feature type="domain" description="6-phosphogluconate dehydrogenase NADP-binding" evidence="4">
    <location>
        <begin position="5"/>
        <end position="162"/>
    </location>
</feature>